<gene>
    <name evidence="1" type="ORF">Glove_87g31</name>
</gene>
<dbReference type="EMBL" id="PQFF01000083">
    <property type="protein sequence ID" value="RHZ83838.1"/>
    <property type="molecule type" value="Genomic_DNA"/>
</dbReference>
<evidence type="ECO:0000313" key="1">
    <source>
        <dbReference type="EMBL" id="RHZ83838.1"/>
    </source>
</evidence>
<sequence length="60" mass="7029">MDEELEEISIKEFPCHAVWLSATILTSRCFLMDEELEEISIKEFPCHAVWLSATILTSRW</sequence>
<organism evidence="1 2">
    <name type="scientific">Diversispora epigaea</name>
    <dbReference type="NCBI Taxonomy" id="1348612"/>
    <lineage>
        <taxon>Eukaryota</taxon>
        <taxon>Fungi</taxon>
        <taxon>Fungi incertae sedis</taxon>
        <taxon>Mucoromycota</taxon>
        <taxon>Glomeromycotina</taxon>
        <taxon>Glomeromycetes</taxon>
        <taxon>Diversisporales</taxon>
        <taxon>Diversisporaceae</taxon>
        <taxon>Diversispora</taxon>
    </lineage>
</organism>
<keyword evidence="2" id="KW-1185">Reference proteome</keyword>
<dbReference type="AlphaFoldDB" id="A0A397JAK2"/>
<reference evidence="1 2" key="1">
    <citation type="submission" date="2018-08" db="EMBL/GenBank/DDBJ databases">
        <title>Genome and evolution of the arbuscular mycorrhizal fungus Diversispora epigaea (formerly Glomus versiforme) and its bacterial endosymbionts.</title>
        <authorList>
            <person name="Sun X."/>
            <person name="Fei Z."/>
            <person name="Harrison M."/>
        </authorList>
    </citation>
    <scope>NUCLEOTIDE SEQUENCE [LARGE SCALE GENOMIC DNA]</scope>
    <source>
        <strain evidence="1 2">IT104</strain>
    </source>
</reference>
<accession>A0A397JAK2</accession>
<comment type="caution">
    <text evidence="1">The sequence shown here is derived from an EMBL/GenBank/DDBJ whole genome shotgun (WGS) entry which is preliminary data.</text>
</comment>
<proteinExistence type="predicted"/>
<name>A0A397JAK2_9GLOM</name>
<protein>
    <submittedName>
        <fullName evidence="1">Uncharacterized protein</fullName>
    </submittedName>
</protein>
<dbReference type="Proteomes" id="UP000266861">
    <property type="component" value="Unassembled WGS sequence"/>
</dbReference>
<evidence type="ECO:0000313" key="2">
    <source>
        <dbReference type="Proteomes" id="UP000266861"/>
    </source>
</evidence>